<evidence type="ECO:0000256" key="2">
    <source>
        <dbReference type="ARBA" id="ARBA00022723"/>
    </source>
</evidence>
<evidence type="ECO:0000256" key="3">
    <source>
        <dbReference type="ARBA" id="ARBA00022833"/>
    </source>
</evidence>
<evidence type="ECO:0000259" key="5">
    <source>
        <dbReference type="PROSITE" id="PS51891"/>
    </source>
</evidence>
<accession>A0A843S8P8</accession>
<evidence type="ECO:0000256" key="4">
    <source>
        <dbReference type="ARBA" id="ARBA00023239"/>
    </source>
</evidence>
<evidence type="ECO:0000313" key="7">
    <source>
        <dbReference type="Proteomes" id="UP000444318"/>
    </source>
</evidence>
<gene>
    <name evidence="6" type="ORF">GEV01_04800</name>
</gene>
<sequence>MAEPISIQCLCGAVHIELRGEPAARANCHCGSCRDFYGTPMLSATAWPASSVRIVQGAVTTFAHPAKQMSRAFCAGCGETMFGINRLDMRVVPNSLAARASGGDLPTGLGPTMHLFYRHRVVDIDDRLIKYLDGWDGPEFLSVPEA</sequence>
<comment type="caution">
    <text evidence="6">The sequence shown here is derived from an EMBL/GenBank/DDBJ whole genome shotgun (WGS) entry which is preliminary data.</text>
</comment>
<organism evidence="6 7">
    <name type="scientific">Rugamonas rivuli</name>
    <dbReference type="NCBI Taxonomy" id="2743358"/>
    <lineage>
        <taxon>Bacteria</taxon>
        <taxon>Pseudomonadati</taxon>
        <taxon>Pseudomonadota</taxon>
        <taxon>Betaproteobacteria</taxon>
        <taxon>Burkholderiales</taxon>
        <taxon>Oxalobacteraceae</taxon>
        <taxon>Telluria group</taxon>
        <taxon>Rugamonas</taxon>
    </lineage>
</organism>
<proteinExistence type="inferred from homology"/>
<dbReference type="Gene3D" id="3.90.1590.10">
    <property type="entry name" value="glutathione-dependent formaldehyde- activating enzyme (gfa)"/>
    <property type="match status" value="1"/>
</dbReference>
<dbReference type="EMBL" id="WHUF01000001">
    <property type="protein sequence ID" value="MQA18828.1"/>
    <property type="molecule type" value="Genomic_DNA"/>
</dbReference>
<name>A0A843S8P8_9BURK</name>
<keyword evidence="3" id="KW-0862">Zinc</keyword>
<dbReference type="RefSeq" id="WP_152802103.1">
    <property type="nucleotide sequence ID" value="NZ_WHUF01000001.1"/>
</dbReference>
<comment type="similarity">
    <text evidence="1">Belongs to the Gfa family.</text>
</comment>
<reference evidence="6 7" key="1">
    <citation type="submission" date="2019-10" db="EMBL/GenBank/DDBJ databases">
        <title>Two novel species isolated from a subtropical stream in China.</title>
        <authorList>
            <person name="Lu H."/>
        </authorList>
    </citation>
    <scope>NUCLEOTIDE SEQUENCE [LARGE SCALE GENOMIC DNA]</scope>
    <source>
        <strain evidence="6 7">FT103W</strain>
    </source>
</reference>
<evidence type="ECO:0000313" key="6">
    <source>
        <dbReference type="EMBL" id="MQA18828.1"/>
    </source>
</evidence>
<dbReference type="PANTHER" id="PTHR33337:SF40">
    <property type="entry name" value="CENP-V_GFA DOMAIN-CONTAINING PROTEIN-RELATED"/>
    <property type="match status" value="1"/>
</dbReference>
<dbReference type="GO" id="GO:0046872">
    <property type="term" value="F:metal ion binding"/>
    <property type="evidence" value="ECO:0007669"/>
    <property type="project" value="UniProtKB-KW"/>
</dbReference>
<keyword evidence="7" id="KW-1185">Reference proteome</keyword>
<dbReference type="SUPFAM" id="SSF51316">
    <property type="entry name" value="Mss4-like"/>
    <property type="match status" value="1"/>
</dbReference>
<protein>
    <submittedName>
        <fullName evidence="6">Aldehyde-activating protein</fullName>
    </submittedName>
</protein>
<dbReference type="PROSITE" id="PS51891">
    <property type="entry name" value="CENP_V_GFA"/>
    <property type="match status" value="1"/>
</dbReference>
<feature type="domain" description="CENP-V/GFA" evidence="5">
    <location>
        <begin position="5"/>
        <end position="118"/>
    </location>
</feature>
<dbReference type="Pfam" id="PF04828">
    <property type="entry name" value="GFA"/>
    <property type="match status" value="1"/>
</dbReference>
<evidence type="ECO:0000256" key="1">
    <source>
        <dbReference type="ARBA" id="ARBA00005495"/>
    </source>
</evidence>
<dbReference type="AlphaFoldDB" id="A0A843S8P8"/>
<dbReference type="InterPro" id="IPR006913">
    <property type="entry name" value="CENP-V/GFA"/>
</dbReference>
<keyword evidence="2" id="KW-0479">Metal-binding</keyword>
<dbReference type="Proteomes" id="UP000444318">
    <property type="component" value="Unassembled WGS sequence"/>
</dbReference>
<dbReference type="GO" id="GO:0016846">
    <property type="term" value="F:carbon-sulfur lyase activity"/>
    <property type="evidence" value="ECO:0007669"/>
    <property type="project" value="InterPro"/>
</dbReference>
<keyword evidence="4" id="KW-0456">Lyase</keyword>
<dbReference type="InterPro" id="IPR011057">
    <property type="entry name" value="Mss4-like_sf"/>
</dbReference>
<dbReference type="PANTHER" id="PTHR33337">
    <property type="entry name" value="GFA DOMAIN-CONTAINING PROTEIN"/>
    <property type="match status" value="1"/>
</dbReference>